<dbReference type="EMBL" id="JBFALK010000003">
    <property type="protein sequence ID" value="MEV0968368.1"/>
    <property type="molecule type" value="Genomic_DNA"/>
</dbReference>
<dbReference type="RefSeq" id="WP_358130963.1">
    <property type="nucleotide sequence ID" value="NZ_JBFALK010000003.1"/>
</dbReference>
<reference evidence="1 2" key="1">
    <citation type="submission" date="2024-06" db="EMBL/GenBank/DDBJ databases">
        <title>The Natural Products Discovery Center: Release of the First 8490 Sequenced Strains for Exploring Actinobacteria Biosynthetic Diversity.</title>
        <authorList>
            <person name="Kalkreuter E."/>
            <person name="Kautsar S.A."/>
            <person name="Yang D."/>
            <person name="Bader C.D."/>
            <person name="Teijaro C.N."/>
            <person name="Fluegel L."/>
            <person name="Davis C.M."/>
            <person name="Simpson J.R."/>
            <person name="Lauterbach L."/>
            <person name="Steele A.D."/>
            <person name="Gui C."/>
            <person name="Meng S."/>
            <person name="Li G."/>
            <person name="Viehrig K."/>
            <person name="Ye F."/>
            <person name="Su P."/>
            <person name="Kiefer A.F."/>
            <person name="Nichols A."/>
            <person name="Cepeda A.J."/>
            <person name="Yan W."/>
            <person name="Fan B."/>
            <person name="Jiang Y."/>
            <person name="Adhikari A."/>
            <person name="Zheng C.-J."/>
            <person name="Schuster L."/>
            <person name="Cowan T.M."/>
            <person name="Smanski M.J."/>
            <person name="Chevrette M.G."/>
            <person name="De Carvalho L.P.S."/>
            <person name="Shen B."/>
        </authorList>
    </citation>
    <scope>NUCLEOTIDE SEQUENCE [LARGE SCALE GENOMIC DNA]</scope>
    <source>
        <strain evidence="1 2">NPDC050100</strain>
    </source>
</reference>
<name>A0ABV3G9R2_MICGL</name>
<evidence type="ECO:0000313" key="1">
    <source>
        <dbReference type="EMBL" id="MEV0968368.1"/>
    </source>
</evidence>
<dbReference type="NCBIfam" id="NF038157">
    <property type="entry name" value="lanti_ALQxL"/>
    <property type="match status" value="1"/>
</dbReference>
<organism evidence="1 2">
    <name type="scientific">Microtetraspora glauca</name>
    <dbReference type="NCBI Taxonomy" id="1996"/>
    <lineage>
        <taxon>Bacteria</taxon>
        <taxon>Bacillati</taxon>
        <taxon>Actinomycetota</taxon>
        <taxon>Actinomycetes</taxon>
        <taxon>Streptosporangiales</taxon>
        <taxon>Streptosporangiaceae</taxon>
        <taxon>Microtetraspora</taxon>
    </lineage>
</organism>
<protein>
    <submittedName>
        <fullName evidence="1">ALQxL family class IV lanthipeptide</fullName>
    </submittedName>
</protein>
<evidence type="ECO:0000313" key="2">
    <source>
        <dbReference type="Proteomes" id="UP001551675"/>
    </source>
</evidence>
<dbReference type="Proteomes" id="UP001551675">
    <property type="component" value="Unassembled WGS sequence"/>
</dbReference>
<keyword evidence="2" id="KW-1185">Reference proteome</keyword>
<comment type="caution">
    <text evidence="1">The sequence shown here is derived from an EMBL/GenBank/DDBJ whole genome shotgun (WGS) entry which is preliminary data.</text>
</comment>
<proteinExistence type="predicted"/>
<sequence>MELDVTALDMLPASQEVGLYPCAVTCSENTRCGDHGTVL</sequence>
<gene>
    <name evidence="1" type="ORF">AB0I59_07015</name>
</gene>
<accession>A0ABV3G9R2</accession>